<keyword evidence="1" id="KW-0472">Membrane</keyword>
<sequence>MALTLFGVAIIVISPFLSTTWPIVVFLLGIAVISGVAYLLAKEAYEKEELSEKALEKPKKIIELPDIRTVPLRPDNHDNSLSPPSW</sequence>
<reference evidence="3" key="1">
    <citation type="journal article" date="2016" name="Syst. Appl. Microbiol.">
        <title>Thermococcus piezophilus sp. nov., a novel hyperthermophilic and piezophilic archaeon with a broad pressure range for growth, isolated from a deepest hydrothermal vent at the Mid-Cayman Rise.</title>
        <authorList>
            <person name="Dalmasso C."/>
            <person name="Oger P."/>
            <person name="Selva G."/>
            <person name="Courtine D."/>
            <person name="L'Haridon S."/>
            <person name="Garlaschelli A."/>
            <person name="Roussel E."/>
            <person name="Miyazaki J."/>
            <person name="Reveillaud J."/>
            <person name="Jebbar M."/>
            <person name="Takai K."/>
            <person name="Maignien L."/>
            <person name="Alain K."/>
        </authorList>
    </citation>
    <scope>NUCLEOTIDE SEQUENCE [LARGE SCALE GENOMIC DNA]</scope>
    <source>
        <strain evidence="3">CDGS</strain>
    </source>
</reference>
<name>A0A172WHC5_9EURY</name>
<gene>
    <name evidence="2" type="ORF">A7C91_05680</name>
</gene>
<dbReference type="GeneID" id="28495664"/>
<keyword evidence="1" id="KW-1133">Transmembrane helix</keyword>
<dbReference type="AlphaFoldDB" id="A0A172WHC5"/>
<dbReference type="RefSeq" id="WP_068665682.1">
    <property type="nucleotide sequence ID" value="NZ_CP015520.1"/>
</dbReference>
<keyword evidence="1" id="KW-0812">Transmembrane</keyword>
<keyword evidence="3" id="KW-1185">Reference proteome</keyword>
<dbReference type="EMBL" id="CP015520">
    <property type="protein sequence ID" value="ANF22716.1"/>
    <property type="molecule type" value="Genomic_DNA"/>
</dbReference>
<protein>
    <submittedName>
        <fullName evidence="2">Uncharacterized protein</fullName>
    </submittedName>
</protein>
<evidence type="ECO:0000256" key="1">
    <source>
        <dbReference type="SAM" id="Phobius"/>
    </source>
</evidence>
<dbReference type="KEGG" id="tpie:A7C91_05680"/>
<evidence type="ECO:0000313" key="2">
    <source>
        <dbReference type="EMBL" id="ANF22716.1"/>
    </source>
</evidence>
<proteinExistence type="predicted"/>
<organism evidence="2 3">
    <name type="scientific">Thermococcus piezophilus</name>
    <dbReference type="NCBI Taxonomy" id="1712654"/>
    <lineage>
        <taxon>Archaea</taxon>
        <taxon>Methanobacteriati</taxon>
        <taxon>Methanobacteriota</taxon>
        <taxon>Thermococci</taxon>
        <taxon>Thermococcales</taxon>
        <taxon>Thermococcaceae</taxon>
        <taxon>Thermococcus</taxon>
    </lineage>
</organism>
<feature type="transmembrane region" description="Helical" evidence="1">
    <location>
        <begin position="20"/>
        <end position="41"/>
    </location>
</feature>
<dbReference type="Proteomes" id="UP000076969">
    <property type="component" value="Chromosome"/>
</dbReference>
<evidence type="ECO:0000313" key="3">
    <source>
        <dbReference type="Proteomes" id="UP000076969"/>
    </source>
</evidence>
<accession>A0A172WHC5</accession>